<dbReference type="SUPFAM" id="SSF51679">
    <property type="entry name" value="Bacterial luciferase-like"/>
    <property type="match status" value="1"/>
</dbReference>
<dbReference type="NCBIfam" id="TIGR04020">
    <property type="entry name" value="seco_metab_LLM"/>
    <property type="match status" value="1"/>
</dbReference>
<dbReference type="Proteomes" id="UP000548326">
    <property type="component" value="Unassembled WGS sequence"/>
</dbReference>
<dbReference type="EMBL" id="JACHCA010000037">
    <property type="protein sequence ID" value="MBB6131863.1"/>
    <property type="molecule type" value="Genomic_DNA"/>
</dbReference>
<proteinExistence type="predicted"/>
<dbReference type="Gene3D" id="3.40.50.12780">
    <property type="entry name" value="N-terminal domain of ligase-like"/>
    <property type="match status" value="1"/>
</dbReference>
<name>A0A841JKZ9_9SPHI</name>
<dbReference type="InterPro" id="IPR036661">
    <property type="entry name" value="Luciferase-like_sf"/>
</dbReference>
<evidence type="ECO:0000256" key="1">
    <source>
        <dbReference type="ARBA" id="ARBA00023002"/>
    </source>
</evidence>
<organism evidence="4 5">
    <name type="scientific">Mucilaginibacter lappiensis</name>
    <dbReference type="NCBI Taxonomy" id="354630"/>
    <lineage>
        <taxon>Bacteria</taxon>
        <taxon>Pseudomonadati</taxon>
        <taxon>Bacteroidota</taxon>
        <taxon>Sphingobacteriia</taxon>
        <taxon>Sphingobacteriales</taxon>
        <taxon>Sphingobacteriaceae</taxon>
        <taxon>Mucilaginibacter</taxon>
    </lineage>
</organism>
<evidence type="ECO:0000313" key="5">
    <source>
        <dbReference type="Proteomes" id="UP000548326"/>
    </source>
</evidence>
<dbReference type="Gene3D" id="3.20.20.30">
    <property type="entry name" value="Luciferase-like domain"/>
    <property type="match status" value="1"/>
</dbReference>
<dbReference type="SUPFAM" id="SSF56801">
    <property type="entry name" value="Acetyl-CoA synthetase-like"/>
    <property type="match status" value="1"/>
</dbReference>
<keyword evidence="1" id="KW-0560">Oxidoreductase</keyword>
<gene>
    <name evidence="4" type="ORF">HDF22_006017</name>
</gene>
<dbReference type="PANTHER" id="PTHR30137:SF8">
    <property type="entry name" value="BLR5498 PROTEIN"/>
    <property type="match status" value="1"/>
</dbReference>
<evidence type="ECO:0000313" key="4">
    <source>
        <dbReference type="EMBL" id="MBB6131863.1"/>
    </source>
</evidence>
<dbReference type="GO" id="GO:0016705">
    <property type="term" value="F:oxidoreductase activity, acting on paired donors, with incorporation or reduction of molecular oxygen"/>
    <property type="evidence" value="ECO:0007669"/>
    <property type="project" value="InterPro"/>
</dbReference>
<dbReference type="InterPro" id="IPR024011">
    <property type="entry name" value="Biosynth_lucif-like_mOase_dom"/>
</dbReference>
<reference evidence="4 5" key="1">
    <citation type="submission" date="2020-08" db="EMBL/GenBank/DDBJ databases">
        <title>Genomic Encyclopedia of Type Strains, Phase IV (KMG-V): Genome sequencing to study the core and pangenomes of soil and plant-associated prokaryotes.</title>
        <authorList>
            <person name="Whitman W."/>
        </authorList>
    </citation>
    <scope>NUCLEOTIDE SEQUENCE [LARGE SCALE GENOMIC DNA]</scope>
    <source>
        <strain evidence="4 5">MP601</strain>
    </source>
</reference>
<protein>
    <submittedName>
        <fullName evidence="4">Natural product biosynthesis luciferase-like monooxygenase protein</fullName>
    </submittedName>
</protein>
<dbReference type="InterPro" id="IPR050766">
    <property type="entry name" value="Bact_Lucif_Oxidored"/>
</dbReference>
<dbReference type="AlphaFoldDB" id="A0A841JKZ9"/>
<dbReference type="RefSeq" id="WP_183590237.1">
    <property type="nucleotide sequence ID" value="NZ_JACHCA010000037.1"/>
</dbReference>
<keyword evidence="2 4" id="KW-0503">Monooxygenase</keyword>
<dbReference type="GO" id="GO:0004497">
    <property type="term" value="F:monooxygenase activity"/>
    <property type="evidence" value="ECO:0007669"/>
    <property type="project" value="UniProtKB-KW"/>
</dbReference>
<dbReference type="InterPro" id="IPR011251">
    <property type="entry name" value="Luciferase-like_dom"/>
</dbReference>
<dbReference type="Pfam" id="PF00296">
    <property type="entry name" value="Bac_luciferase"/>
    <property type="match status" value="1"/>
</dbReference>
<dbReference type="PANTHER" id="PTHR30137">
    <property type="entry name" value="LUCIFERASE-LIKE MONOOXYGENASE"/>
    <property type="match status" value="1"/>
</dbReference>
<sequence>MSISTNKKFKNIFVKAGNVFTKSELISIANRVINVLITRRIEKEDVVLAFISDEQYLIPAILAFNAFKVNCTIINPDNQNLDVKSIINTNHPKLIFTERQYASKFNGAEIVIVCEDDNEGELPPLAEFFQQLGKITVYDDTIQTLNIKEIETFFNKLDSLLKKDNEIFRLSSDIPYLNYVLEILWAISRGITVVLDDLSDDARLYDYTILKNNNILDFGLFFFGSDDTSQSSDKYSLLFESIKYADLNNFSAVWTPERHFNEFGGLYPNPSILGAAIAMITDRVSIRSGSLVSPLHHSVRIAEDLSLIDNLSKGRAGVSFASGWQCDDFIFFPENYSNRHEIMLEQIQTVKKLWQGEKISIKNGLLQNIEVEIFPKPIQTSLPVWVTVSGKIETFIDAGKIGANILTHLLWQDTNELMIKISAYRQALKDSGFNPLSRQVSVMAHTFLGEDNDEVKNAVRGPLKKYILSSTNLIQSMVKSNIESDKSKDIAGRYGSENTTISDSQLDQLAEIAFDRFFDHASLMGTIQKAALMIEKLKSYDIDEIACLIDFGMSQHEVLKSLTYLNTLKNKYEEFRSPRFPVTISHCTENEIIKFLQKQELKEYLKNQTLIVSDFHTDILKSLNLDVKKMDLRKNINEQNLESIANNNSLEQSFVAEISNDF</sequence>
<dbReference type="InterPro" id="IPR042099">
    <property type="entry name" value="ANL_N_sf"/>
</dbReference>
<evidence type="ECO:0000256" key="2">
    <source>
        <dbReference type="ARBA" id="ARBA00023033"/>
    </source>
</evidence>
<feature type="domain" description="Luciferase-like" evidence="3">
    <location>
        <begin position="220"/>
        <end position="492"/>
    </location>
</feature>
<comment type="caution">
    <text evidence="4">The sequence shown here is derived from an EMBL/GenBank/DDBJ whole genome shotgun (WGS) entry which is preliminary data.</text>
</comment>
<accession>A0A841JKZ9</accession>
<evidence type="ECO:0000259" key="3">
    <source>
        <dbReference type="Pfam" id="PF00296"/>
    </source>
</evidence>
<dbReference type="GO" id="GO:0005829">
    <property type="term" value="C:cytosol"/>
    <property type="evidence" value="ECO:0007669"/>
    <property type="project" value="TreeGrafter"/>
</dbReference>